<dbReference type="InterPro" id="IPR011042">
    <property type="entry name" value="6-blade_b-propeller_TolB-like"/>
</dbReference>
<name>A0ABZ2UPY8_9FLAO</name>
<dbReference type="EMBL" id="CP150845">
    <property type="protein sequence ID" value="WYZ21679.1"/>
    <property type="molecule type" value="Genomic_DNA"/>
</dbReference>
<protein>
    <recommendedName>
        <fullName evidence="3">TolB-like 6-blade propeller-like</fullName>
    </recommendedName>
</protein>
<proteinExistence type="predicted"/>
<dbReference type="Proteomes" id="UP001623852">
    <property type="component" value="Chromosome"/>
</dbReference>
<sequence length="333" mass="37120">MNSCSSDSESQPGTNPIEKGEIVADYIIDGYVDDFVIGTDNIVYKIGQTDDEKGSRYMGLKKVDPQGKETALKYLDLGNFNFANLTFANNGDLLMVAKGNTPGSDKILRFENNFSDLKPFYTMKPISSPFASKINLLSISNNGDNTFFVFDYGNRQIKRFFPELSGDMFVAGSEKNEIKDGTGLNASFGTVLKMISLNNVQYIIDNFYESSNGAYKSSNIRKVEYVNNEWKVTTLISTTNDESYNDITFDSKNDLYVAVKGKGIYKLNLQDNSLSSFKEGEFKVRSTGQKITNSFGSIKMIKFIGNDMYMATSSDLIKISDFQTKFAKAAAEK</sequence>
<gene>
    <name evidence="1" type="ORF">AABD74_09460</name>
</gene>
<organism evidence="1 2">
    <name type="scientific">Flavobacterium soyae</name>
    <dbReference type="NCBI Taxonomy" id="2903098"/>
    <lineage>
        <taxon>Bacteria</taxon>
        <taxon>Pseudomonadati</taxon>
        <taxon>Bacteroidota</taxon>
        <taxon>Flavobacteriia</taxon>
        <taxon>Flavobacteriales</taxon>
        <taxon>Flavobacteriaceae</taxon>
        <taxon>Flavobacterium</taxon>
    </lineage>
</organism>
<keyword evidence="2" id="KW-1185">Reference proteome</keyword>
<dbReference type="RefSeq" id="WP_406845356.1">
    <property type="nucleotide sequence ID" value="NZ_CP150845.1"/>
</dbReference>
<evidence type="ECO:0000313" key="2">
    <source>
        <dbReference type="Proteomes" id="UP001623852"/>
    </source>
</evidence>
<dbReference type="Gene3D" id="2.120.10.30">
    <property type="entry name" value="TolB, C-terminal domain"/>
    <property type="match status" value="1"/>
</dbReference>
<evidence type="ECO:0008006" key="3">
    <source>
        <dbReference type="Google" id="ProtNLM"/>
    </source>
</evidence>
<dbReference type="SUPFAM" id="SSF101898">
    <property type="entry name" value="NHL repeat"/>
    <property type="match status" value="1"/>
</dbReference>
<reference evidence="1 2" key="1">
    <citation type="submission" date="2024-03" db="EMBL/GenBank/DDBJ databases">
        <title>Flavobacterium soyae.</title>
        <authorList>
            <person name="Zheng W."/>
        </authorList>
    </citation>
    <scope>NUCLEOTIDE SEQUENCE [LARGE SCALE GENOMIC DNA]</scope>
    <source>
        <strain evidence="1 2">55</strain>
    </source>
</reference>
<evidence type="ECO:0000313" key="1">
    <source>
        <dbReference type="EMBL" id="WYZ21679.1"/>
    </source>
</evidence>
<accession>A0ABZ2UPY8</accession>